<accession>A0ABU3V6C9</accession>
<dbReference type="Proteomes" id="UP001257627">
    <property type="component" value="Unassembled WGS sequence"/>
</dbReference>
<dbReference type="EMBL" id="JARAKF010000006">
    <property type="protein sequence ID" value="MDU9001727.1"/>
    <property type="molecule type" value="Genomic_DNA"/>
</dbReference>
<evidence type="ECO:0000313" key="2">
    <source>
        <dbReference type="Proteomes" id="UP001257627"/>
    </source>
</evidence>
<keyword evidence="2" id="KW-1185">Reference proteome</keyword>
<reference evidence="1 2" key="1">
    <citation type="submission" date="2023-02" db="EMBL/GenBank/DDBJ databases">
        <authorList>
            <person name="Maleckis M."/>
        </authorList>
    </citation>
    <scope>NUCLEOTIDE SEQUENCE [LARGE SCALE GENOMIC DNA]</scope>
    <source>
        <strain evidence="1 2">P8-A2</strain>
    </source>
</reference>
<comment type="caution">
    <text evidence="1">The sequence shown here is derived from an EMBL/GenBank/DDBJ whole genome shotgun (WGS) entry which is preliminary data.</text>
</comment>
<proteinExistence type="predicted"/>
<dbReference type="RefSeq" id="WP_316738667.1">
    <property type="nucleotide sequence ID" value="NZ_JARAKF010000006.1"/>
</dbReference>
<protein>
    <submittedName>
        <fullName evidence="1">Uncharacterized protein</fullName>
    </submittedName>
</protein>
<evidence type="ECO:0000313" key="1">
    <source>
        <dbReference type="EMBL" id="MDU9001727.1"/>
    </source>
</evidence>
<name>A0ABU3V6C9_9ACTN</name>
<sequence>MPEQFTFALNPGSLGYRVLDRQDSSNCYGVVWHSQSGSNWVAEYPDTHPGSGGGIPGFASRHMAARFLYRYLRPQSSGRRP</sequence>
<gene>
    <name evidence="1" type="ORF">PU648_57930</name>
</gene>
<organism evidence="1 2">
    <name type="scientific">Streptomyces mirabilis</name>
    <dbReference type="NCBI Taxonomy" id="68239"/>
    <lineage>
        <taxon>Bacteria</taxon>
        <taxon>Bacillati</taxon>
        <taxon>Actinomycetota</taxon>
        <taxon>Actinomycetes</taxon>
        <taxon>Kitasatosporales</taxon>
        <taxon>Streptomycetaceae</taxon>
        <taxon>Streptomyces</taxon>
    </lineage>
</organism>